<proteinExistence type="inferred from homology"/>
<dbReference type="PANTHER" id="PTHR33124:SF5">
    <property type="entry name" value="TRANSCRIPTION FACTOR IBH1-LIKE 1"/>
    <property type="match status" value="1"/>
</dbReference>
<feature type="domain" description="IBH1-like N-terminal" evidence="4">
    <location>
        <begin position="3"/>
        <end position="32"/>
    </location>
</feature>
<gene>
    <name evidence="5" type="ORF">C4D60_Mb03t12970</name>
</gene>
<dbReference type="PANTHER" id="PTHR33124">
    <property type="entry name" value="TRANSCRIPTION FACTOR IBH1-LIKE 1"/>
    <property type="match status" value="1"/>
</dbReference>
<comment type="similarity">
    <text evidence="1">Belongs to the bHLH protein family.</text>
</comment>
<organism evidence="5 6">
    <name type="scientific">Musa balbisiana</name>
    <name type="common">Banana</name>
    <dbReference type="NCBI Taxonomy" id="52838"/>
    <lineage>
        <taxon>Eukaryota</taxon>
        <taxon>Viridiplantae</taxon>
        <taxon>Streptophyta</taxon>
        <taxon>Embryophyta</taxon>
        <taxon>Tracheophyta</taxon>
        <taxon>Spermatophyta</taxon>
        <taxon>Magnoliopsida</taxon>
        <taxon>Liliopsida</taxon>
        <taxon>Zingiberales</taxon>
        <taxon>Musaceae</taxon>
        <taxon>Musa</taxon>
    </lineage>
</organism>
<dbReference type="AlphaFoldDB" id="A0A4S8J9L4"/>
<evidence type="ECO:0000256" key="3">
    <source>
        <dbReference type="ARBA" id="ARBA00023163"/>
    </source>
</evidence>
<reference evidence="5 6" key="1">
    <citation type="journal article" date="2019" name="Nat. Plants">
        <title>Genome sequencing of Musa balbisiana reveals subgenome evolution and function divergence in polyploid bananas.</title>
        <authorList>
            <person name="Yao X."/>
        </authorList>
    </citation>
    <scope>NUCLEOTIDE SEQUENCE [LARGE SCALE GENOMIC DNA]</scope>
    <source>
        <strain evidence="6">cv. DH-PKW</strain>
        <tissue evidence="5">Leaves</tissue>
    </source>
</reference>
<dbReference type="InterPro" id="IPR036638">
    <property type="entry name" value="HLH_DNA-bd_sf"/>
</dbReference>
<dbReference type="Pfam" id="PF26576">
    <property type="entry name" value="IBH1_N"/>
    <property type="match status" value="1"/>
</dbReference>
<dbReference type="Proteomes" id="UP000317650">
    <property type="component" value="Chromosome 3"/>
</dbReference>
<evidence type="ECO:0000256" key="1">
    <source>
        <dbReference type="ARBA" id="ARBA00005510"/>
    </source>
</evidence>
<dbReference type="GO" id="GO:0006355">
    <property type="term" value="P:regulation of DNA-templated transcription"/>
    <property type="evidence" value="ECO:0007669"/>
    <property type="project" value="InterPro"/>
</dbReference>
<keyword evidence="6" id="KW-1185">Reference proteome</keyword>
<dbReference type="InterPro" id="IPR059002">
    <property type="entry name" value="IBH1_N"/>
</dbReference>
<accession>A0A4S8J9L4</accession>
<evidence type="ECO:0000259" key="4">
    <source>
        <dbReference type="Pfam" id="PF26576"/>
    </source>
</evidence>
<evidence type="ECO:0000313" key="6">
    <source>
        <dbReference type="Proteomes" id="UP000317650"/>
    </source>
</evidence>
<dbReference type="SUPFAM" id="SSF47459">
    <property type="entry name" value="HLH, helix-loop-helix DNA-binding domain"/>
    <property type="match status" value="1"/>
</dbReference>
<name>A0A4S8J9L4_MUSBA</name>
<keyword evidence="3" id="KW-0804">Transcription</keyword>
<dbReference type="GO" id="GO:0046983">
    <property type="term" value="F:protein dimerization activity"/>
    <property type="evidence" value="ECO:0007669"/>
    <property type="project" value="InterPro"/>
</dbReference>
<sequence length="161" mass="18662">MHAIKLSADVAMAVARGNRRWTHGLIADLSKKEDNKSFLKCILGKQYERLNMPCYSSWKIQRCKTILRRSFRERFGKHKPARACSLARSMVKKRAQVLKRLVPGGEAMDGYSLLDETMDYVVCLHAQVDLMRQLLRAFEASKLRSVRHPIIPFFVLLLHMF</sequence>
<evidence type="ECO:0000256" key="2">
    <source>
        <dbReference type="ARBA" id="ARBA00023015"/>
    </source>
</evidence>
<keyword evidence="2" id="KW-0805">Transcription regulation</keyword>
<protein>
    <recommendedName>
        <fullName evidence="4">IBH1-like N-terminal domain-containing protein</fullName>
    </recommendedName>
</protein>
<dbReference type="InterPro" id="IPR044660">
    <property type="entry name" value="IBH1-like"/>
</dbReference>
<dbReference type="EMBL" id="PYDT01000006">
    <property type="protein sequence ID" value="THU58321.1"/>
    <property type="molecule type" value="Genomic_DNA"/>
</dbReference>
<evidence type="ECO:0000313" key="5">
    <source>
        <dbReference type="EMBL" id="THU58321.1"/>
    </source>
</evidence>
<comment type="caution">
    <text evidence="5">The sequence shown here is derived from an EMBL/GenBank/DDBJ whole genome shotgun (WGS) entry which is preliminary data.</text>
</comment>